<proteinExistence type="predicted"/>
<name>A0A0F9EPZ4_9ZZZZ</name>
<gene>
    <name evidence="1" type="ORF">LCGC14_2047230</name>
</gene>
<organism evidence="1">
    <name type="scientific">marine sediment metagenome</name>
    <dbReference type="NCBI Taxonomy" id="412755"/>
    <lineage>
        <taxon>unclassified sequences</taxon>
        <taxon>metagenomes</taxon>
        <taxon>ecological metagenomes</taxon>
    </lineage>
</organism>
<accession>A0A0F9EPZ4</accession>
<reference evidence="1" key="1">
    <citation type="journal article" date="2015" name="Nature">
        <title>Complex archaea that bridge the gap between prokaryotes and eukaryotes.</title>
        <authorList>
            <person name="Spang A."/>
            <person name="Saw J.H."/>
            <person name="Jorgensen S.L."/>
            <person name="Zaremba-Niedzwiedzka K."/>
            <person name="Martijn J."/>
            <person name="Lind A.E."/>
            <person name="van Eijk R."/>
            <person name="Schleper C."/>
            <person name="Guy L."/>
            <person name="Ettema T.J."/>
        </authorList>
    </citation>
    <scope>NUCLEOTIDE SEQUENCE</scope>
</reference>
<sequence>MVGCTCLPRSHDDQCPRHGREAYRRETTLGTREEWLSECC</sequence>
<dbReference type="AlphaFoldDB" id="A0A0F9EPZ4"/>
<feature type="non-terminal residue" evidence="1">
    <location>
        <position position="40"/>
    </location>
</feature>
<comment type="caution">
    <text evidence="1">The sequence shown here is derived from an EMBL/GenBank/DDBJ whole genome shotgun (WGS) entry which is preliminary data.</text>
</comment>
<protein>
    <submittedName>
        <fullName evidence="1">Uncharacterized protein</fullName>
    </submittedName>
</protein>
<evidence type="ECO:0000313" key="1">
    <source>
        <dbReference type="EMBL" id="KKL76198.1"/>
    </source>
</evidence>
<dbReference type="EMBL" id="LAZR01024124">
    <property type="protein sequence ID" value="KKL76198.1"/>
    <property type="molecule type" value="Genomic_DNA"/>
</dbReference>